<reference evidence="7" key="3">
    <citation type="submission" date="2025-09" db="UniProtKB">
        <authorList>
            <consortium name="Ensembl"/>
        </authorList>
    </citation>
    <scope>IDENTIFICATION</scope>
</reference>
<organism evidence="7 8">
    <name type="scientific">Corvus moneduloides</name>
    <name type="common">New Caledonian crow</name>
    <dbReference type="NCBI Taxonomy" id="1196302"/>
    <lineage>
        <taxon>Eukaryota</taxon>
        <taxon>Metazoa</taxon>
        <taxon>Chordata</taxon>
        <taxon>Craniata</taxon>
        <taxon>Vertebrata</taxon>
        <taxon>Euteleostomi</taxon>
        <taxon>Archelosauria</taxon>
        <taxon>Archosauria</taxon>
        <taxon>Dinosauria</taxon>
        <taxon>Saurischia</taxon>
        <taxon>Theropoda</taxon>
        <taxon>Coelurosauria</taxon>
        <taxon>Aves</taxon>
        <taxon>Neognathae</taxon>
        <taxon>Neoaves</taxon>
        <taxon>Telluraves</taxon>
        <taxon>Australaves</taxon>
        <taxon>Passeriformes</taxon>
        <taxon>Corvoidea</taxon>
        <taxon>Corvidae</taxon>
        <taxon>Corvus</taxon>
    </lineage>
</organism>
<dbReference type="RefSeq" id="XP_031963332.1">
    <property type="nucleotide sequence ID" value="XM_032107441.1"/>
</dbReference>
<evidence type="ECO:0000256" key="6">
    <source>
        <dbReference type="SAM" id="Phobius"/>
    </source>
</evidence>
<evidence type="ECO:0000256" key="2">
    <source>
        <dbReference type="ARBA" id="ARBA00022692"/>
    </source>
</evidence>
<dbReference type="AlphaFoldDB" id="A0A8U7M4B6"/>
<proteinExistence type="predicted"/>
<feature type="compositionally biased region" description="Polar residues" evidence="5">
    <location>
        <begin position="166"/>
        <end position="183"/>
    </location>
</feature>
<feature type="transmembrane region" description="Helical" evidence="6">
    <location>
        <begin position="65"/>
        <end position="89"/>
    </location>
</feature>
<gene>
    <name evidence="7" type="primary">CMTM6</name>
</gene>
<evidence type="ECO:0000256" key="1">
    <source>
        <dbReference type="ARBA" id="ARBA00004141"/>
    </source>
</evidence>
<reference evidence="7" key="2">
    <citation type="submission" date="2025-08" db="UniProtKB">
        <authorList>
            <consortium name="Ensembl"/>
        </authorList>
    </citation>
    <scope>IDENTIFICATION</scope>
</reference>
<keyword evidence="4 6" id="KW-0472">Membrane</keyword>
<dbReference type="OrthoDB" id="10028364at2759"/>
<dbReference type="InterPro" id="IPR008253">
    <property type="entry name" value="Marvel"/>
</dbReference>
<dbReference type="CTD" id="54918"/>
<evidence type="ECO:0000256" key="5">
    <source>
        <dbReference type="SAM" id="MobiDB-lite"/>
    </source>
</evidence>
<keyword evidence="8" id="KW-1185">Reference proteome</keyword>
<sequence>MENGAVYNETTEPEAKAPRRRPFGCTLQHLRGWRLAAKVVQAIFSFVAVVCEEIVDDCIYCSGLYFFEFISCSAFLLSLLILCVYCTDMYESLGKEKVQKLNFWAVPAIGAWFLLASIVFSATCSGSAVERAACVFGFFATFAFAAEFGTELFLRRKQNVDGCSENPGNTQSATENQPLNKQS</sequence>
<accession>A0A8U7M4B6</accession>
<evidence type="ECO:0000313" key="8">
    <source>
        <dbReference type="Proteomes" id="UP000694553"/>
    </source>
</evidence>
<feature type="region of interest" description="Disordered" evidence="5">
    <location>
        <begin position="164"/>
        <end position="183"/>
    </location>
</feature>
<evidence type="ECO:0000256" key="4">
    <source>
        <dbReference type="ARBA" id="ARBA00023136"/>
    </source>
</evidence>
<dbReference type="GO" id="GO:0016020">
    <property type="term" value="C:membrane"/>
    <property type="evidence" value="ECO:0007669"/>
    <property type="project" value="UniProtKB-SubCell"/>
</dbReference>
<keyword evidence="3 6" id="KW-1133">Transmembrane helix</keyword>
<feature type="transmembrane region" description="Helical" evidence="6">
    <location>
        <begin position="128"/>
        <end position="148"/>
    </location>
</feature>
<name>A0A8U7M4B6_CORMO</name>
<dbReference type="Ensembl" id="ENSCMUT00000038082.1">
    <property type="protein sequence ID" value="ENSCMUP00000032729.1"/>
    <property type="gene ID" value="ENSCMUG00000003099.2"/>
</dbReference>
<dbReference type="Proteomes" id="UP000694553">
    <property type="component" value="Unassembled WGS sequence"/>
</dbReference>
<comment type="subcellular location">
    <subcellularLocation>
        <location evidence="1">Membrane</location>
        <topology evidence="1">Multi-pass membrane protein</topology>
    </subcellularLocation>
</comment>
<evidence type="ECO:0000313" key="7">
    <source>
        <dbReference type="Ensembl" id="ENSCMUP00000032729.1"/>
    </source>
</evidence>
<protein>
    <submittedName>
        <fullName evidence="7">CKLF like MARVEL transmembrane domain containing 6</fullName>
    </submittedName>
</protein>
<reference evidence="8" key="1">
    <citation type="submission" date="2019-10" db="EMBL/GenBank/DDBJ databases">
        <title>Corvus moneduloides (New Caledonian crow) genome, bCorMon1, primary haplotype.</title>
        <authorList>
            <person name="Rutz C."/>
            <person name="Fungtammasan C."/>
            <person name="Mountcastle J."/>
            <person name="Formenti G."/>
            <person name="Chow W."/>
            <person name="Howe K."/>
            <person name="Steele M.P."/>
            <person name="Fernandes J."/>
            <person name="Gilbert M.T.P."/>
            <person name="Fedrigo O."/>
            <person name="Jarvis E.D."/>
            <person name="Gemmell N."/>
        </authorList>
    </citation>
    <scope>NUCLEOTIDE SEQUENCE [LARGE SCALE GENOMIC DNA]</scope>
</reference>
<keyword evidence="2 6" id="KW-0812">Transmembrane</keyword>
<evidence type="ECO:0000256" key="3">
    <source>
        <dbReference type="ARBA" id="ARBA00022989"/>
    </source>
</evidence>
<feature type="transmembrane region" description="Helical" evidence="6">
    <location>
        <begin position="101"/>
        <end position="122"/>
    </location>
</feature>
<dbReference type="GeneID" id="116443325"/>
<dbReference type="PROSITE" id="PS51225">
    <property type="entry name" value="MARVEL"/>
    <property type="match status" value="1"/>
</dbReference>